<evidence type="ECO:0000256" key="3">
    <source>
        <dbReference type="ARBA" id="ARBA00022840"/>
    </source>
</evidence>
<organism evidence="6 7">
    <name type="scientific">Aphanomyces stellatus</name>
    <dbReference type="NCBI Taxonomy" id="120398"/>
    <lineage>
        <taxon>Eukaryota</taxon>
        <taxon>Sar</taxon>
        <taxon>Stramenopiles</taxon>
        <taxon>Oomycota</taxon>
        <taxon>Saprolegniomycetes</taxon>
        <taxon>Saprolegniales</taxon>
        <taxon>Verrucalvaceae</taxon>
        <taxon>Aphanomyces</taxon>
    </lineage>
</organism>
<proteinExistence type="predicted"/>
<evidence type="ECO:0000313" key="7">
    <source>
        <dbReference type="Proteomes" id="UP000332933"/>
    </source>
</evidence>
<dbReference type="PANTHER" id="PTHR19211">
    <property type="entry name" value="ATP-BINDING TRANSPORT PROTEIN-RELATED"/>
    <property type="match status" value="1"/>
</dbReference>
<gene>
    <name evidence="6" type="primary">Aste57867_3193</name>
    <name evidence="5" type="ORF">As57867_003184</name>
    <name evidence="6" type="ORF">ASTE57867_3193</name>
</gene>
<dbReference type="Pfam" id="PF00005">
    <property type="entry name" value="ABC_tran"/>
    <property type="match status" value="2"/>
</dbReference>
<dbReference type="Gene3D" id="3.40.50.300">
    <property type="entry name" value="P-loop containing nucleotide triphosphate hydrolases"/>
    <property type="match status" value="2"/>
</dbReference>
<dbReference type="InterPro" id="IPR017871">
    <property type="entry name" value="ABC_transporter-like_CS"/>
</dbReference>
<dbReference type="InterPro" id="IPR003593">
    <property type="entry name" value="AAA+_ATPase"/>
</dbReference>
<dbReference type="EMBL" id="VJMH01000517">
    <property type="protein sequence ID" value="KAF0715777.1"/>
    <property type="molecule type" value="Genomic_DNA"/>
</dbReference>
<keyword evidence="7" id="KW-1185">Reference proteome</keyword>
<dbReference type="PANTHER" id="PTHR19211:SF129">
    <property type="entry name" value="ABC TRANSPORTER ATP-BINDING PROTEIN"/>
    <property type="match status" value="1"/>
</dbReference>
<reference evidence="5" key="2">
    <citation type="submission" date="2019-06" db="EMBL/GenBank/DDBJ databases">
        <title>Genomics analysis of Aphanomyces spp. identifies a new class of oomycete effector associated with host adaptation.</title>
        <authorList>
            <person name="Gaulin E."/>
        </authorList>
    </citation>
    <scope>NUCLEOTIDE SEQUENCE</scope>
    <source>
        <strain evidence="5">CBS 578.67</strain>
    </source>
</reference>
<dbReference type="GO" id="GO:0005524">
    <property type="term" value="F:ATP binding"/>
    <property type="evidence" value="ECO:0007669"/>
    <property type="project" value="UniProtKB-KW"/>
</dbReference>
<dbReference type="Proteomes" id="UP000332933">
    <property type="component" value="Unassembled WGS sequence"/>
</dbReference>
<name>A0A485K979_9STRA</name>
<evidence type="ECO:0000259" key="4">
    <source>
        <dbReference type="PROSITE" id="PS50893"/>
    </source>
</evidence>
<dbReference type="OrthoDB" id="2110130at2759"/>
<dbReference type="SUPFAM" id="SSF52540">
    <property type="entry name" value="P-loop containing nucleoside triphosphate hydrolases"/>
    <property type="match status" value="2"/>
</dbReference>
<dbReference type="SMART" id="SM00382">
    <property type="entry name" value="AAA"/>
    <property type="match status" value="2"/>
</dbReference>
<accession>A0A485K979</accession>
<dbReference type="AlphaFoldDB" id="A0A485K979"/>
<dbReference type="InterPro" id="IPR027417">
    <property type="entry name" value="P-loop_NTPase"/>
</dbReference>
<dbReference type="PROSITE" id="PS00211">
    <property type="entry name" value="ABC_TRANSPORTER_1"/>
    <property type="match status" value="1"/>
</dbReference>
<feature type="domain" description="ABC transporter" evidence="4">
    <location>
        <begin position="464"/>
        <end position="677"/>
    </location>
</feature>
<sequence>MPSSTPTSLPTSPQKRVVITATSQPTRFHSATVDHHDFNVHLERVYLSIGHRDLLTNAALTLQKGIHYGLVGRNGTGKSTLLQALADGLFEGISSHMRVMHVHQLAHTTLHSTSPAATDSASTDSASVLDVLLAGDKSRAIRQHHIALLETALETQSVRQTLLQLERDVTQLARSKMERVAEKRSGLRGLTARNQVLALERKIQMVDEALLAARDDMDDDVVRANAWLEALYAQDDLSSEARAREILASIGLPLAQQDTPFDVLSGGWKMRVFLAQIEFLQPDLLLLDEPTNHLDMQRIQWVQQFIATRLNDTTIVTVSHDRAFLNAVADTIIVMKTDRTLGYFAGNFDTFEKTRLDKELFNARLEAKVAAKTEALETQVAQMALRGRQSNDHKKMEAAVVKRKKLDLVGNQKNDKGHRFRLQKNRSGYYDTLRDGAKDQYIDLHLPEVWNIPLTPDISSHAILSVEKLYFAYPGTKQPLLKNINFNVHRGQRTVLMGSNGCGKSTLIQLLDQSTKMVAPVESVKIAPLANVRALTQDIVETLASESNTPLRLLGAPTEDAGRRHLARFGLRGEFVSAAPASTLSGGQAMRLALGLVTYPTSPQLLILDEPTNHLDMSSIGSLLEALKGYEGAVLVVSHDVHFLTTFEPDVVLHLSDNGTLAQLASVADGIRLARGSL</sequence>
<evidence type="ECO:0000313" key="5">
    <source>
        <dbReference type="EMBL" id="KAF0715777.1"/>
    </source>
</evidence>
<dbReference type="PROSITE" id="PS50893">
    <property type="entry name" value="ABC_TRANSPORTER_2"/>
    <property type="match status" value="2"/>
</dbReference>
<dbReference type="CDD" id="cd03221">
    <property type="entry name" value="ABCF_EF-3"/>
    <property type="match status" value="1"/>
</dbReference>
<dbReference type="GO" id="GO:0016887">
    <property type="term" value="F:ATP hydrolysis activity"/>
    <property type="evidence" value="ECO:0007669"/>
    <property type="project" value="InterPro"/>
</dbReference>
<feature type="domain" description="ABC transporter" evidence="4">
    <location>
        <begin position="40"/>
        <end position="362"/>
    </location>
</feature>
<evidence type="ECO:0000256" key="2">
    <source>
        <dbReference type="ARBA" id="ARBA00022741"/>
    </source>
</evidence>
<dbReference type="InterPro" id="IPR050611">
    <property type="entry name" value="ABCF"/>
</dbReference>
<dbReference type="EMBL" id="CAADRA010000517">
    <property type="protein sequence ID" value="VFT80367.1"/>
    <property type="molecule type" value="Genomic_DNA"/>
</dbReference>
<evidence type="ECO:0000313" key="6">
    <source>
        <dbReference type="EMBL" id="VFT80367.1"/>
    </source>
</evidence>
<protein>
    <submittedName>
        <fullName evidence="6">Aste57867_3193 protein</fullName>
    </submittedName>
</protein>
<keyword evidence="2" id="KW-0547">Nucleotide-binding</keyword>
<evidence type="ECO:0000256" key="1">
    <source>
        <dbReference type="ARBA" id="ARBA00022737"/>
    </source>
</evidence>
<keyword evidence="3" id="KW-0067">ATP-binding</keyword>
<keyword evidence="1" id="KW-0677">Repeat</keyword>
<reference evidence="6 7" key="1">
    <citation type="submission" date="2019-03" db="EMBL/GenBank/DDBJ databases">
        <authorList>
            <person name="Gaulin E."/>
            <person name="Dumas B."/>
        </authorList>
    </citation>
    <scope>NUCLEOTIDE SEQUENCE [LARGE SCALE GENOMIC DNA]</scope>
    <source>
        <strain evidence="6">CBS 568.67</strain>
    </source>
</reference>
<dbReference type="InterPro" id="IPR003439">
    <property type="entry name" value="ABC_transporter-like_ATP-bd"/>
</dbReference>